<reference evidence="1" key="1">
    <citation type="submission" date="2020-11" db="EMBL/GenBank/DDBJ databases">
        <authorList>
            <consortium name="DOE Joint Genome Institute"/>
            <person name="Ahrendt S."/>
            <person name="Riley R."/>
            <person name="Andreopoulos W."/>
            <person name="Labutti K."/>
            <person name="Pangilinan J."/>
            <person name="Ruiz-Duenas F.J."/>
            <person name="Barrasa J.M."/>
            <person name="Sanchez-Garcia M."/>
            <person name="Camarero S."/>
            <person name="Miyauchi S."/>
            <person name="Serrano A."/>
            <person name="Linde D."/>
            <person name="Babiker R."/>
            <person name="Drula E."/>
            <person name="Ayuso-Fernandez I."/>
            <person name="Pacheco R."/>
            <person name="Padilla G."/>
            <person name="Ferreira P."/>
            <person name="Barriuso J."/>
            <person name="Kellner H."/>
            <person name="Castanera R."/>
            <person name="Alfaro M."/>
            <person name="Ramirez L."/>
            <person name="Pisabarro A.G."/>
            <person name="Kuo A."/>
            <person name="Tritt A."/>
            <person name="Lipzen A."/>
            <person name="He G."/>
            <person name="Yan M."/>
            <person name="Ng V."/>
            <person name="Cullen D."/>
            <person name="Martin F."/>
            <person name="Rosso M.-N."/>
            <person name="Henrissat B."/>
            <person name="Hibbett D."/>
            <person name="Martinez A.T."/>
            <person name="Grigoriev I.V."/>
        </authorList>
    </citation>
    <scope>NUCLEOTIDE SEQUENCE</scope>
    <source>
        <strain evidence="1">MF-IS2</strain>
    </source>
</reference>
<proteinExistence type="predicted"/>
<evidence type="ECO:0000313" key="2">
    <source>
        <dbReference type="Proteomes" id="UP000807342"/>
    </source>
</evidence>
<gene>
    <name evidence="1" type="ORF">P691DRAFT_811229</name>
</gene>
<organism evidence="1 2">
    <name type="scientific">Macrolepiota fuliginosa MF-IS2</name>
    <dbReference type="NCBI Taxonomy" id="1400762"/>
    <lineage>
        <taxon>Eukaryota</taxon>
        <taxon>Fungi</taxon>
        <taxon>Dikarya</taxon>
        <taxon>Basidiomycota</taxon>
        <taxon>Agaricomycotina</taxon>
        <taxon>Agaricomycetes</taxon>
        <taxon>Agaricomycetidae</taxon>
        <taxon>Agaricales</taxon>
        <taxon>Agaricineae</taxon>
        <taxon>Agaricaceae</taxon>
        <taxon>Macrolepiota</taxon>
    </lineage>
</organism>
<dbReference type="EMBL" id="MU151682">
    <property type="protein sequence ID" value="KAF9442202.1"/>
    <property type="molecule type" value="Genomic_DNA"/>
</dbReference>
<accession>A0A9P5X0V0</accession>
<evidence type="ECO:0000313" key="1">
    <source>
        <dbReference type="EMBL" id="KAF9442202.1"/>
    </source>
</evidence>
<dbReference type="AlphaFoldDB" id="A0A9P5X0V0"/>
<protein>
    <submittedName>
        <fullName evidence="1">Uncharacterized protein</fullName>
    </submittedName>
</protein>
<keyword evidence="2" id="KW-1185">Reference proteome</keyword>
<comment type="caution">
    <text evidence="1">The sequence shown here is derived from an EMBL/GenBank/DDBJ whole genome shotgun (WGS) entry which is preliminary data.</text>
</comment>
<sequence>MSRRALAGEAILVTLASWRLLNRSLNLAPTHGRFLATALAAPTLSFNGTFGGDAAGHSLLSAVQSIIAQGIPRKNKQYQAESQNMLIGQAGVISS</sequence>
<dbReference type="Proteomes" id="UP000807342">
    <property type="component" value="Unassembled WGS sequence"/>
</dbReference>
<name>A0A9P5X0V0_9AGAR</name>